<organism evidence="2">
    <name type="scientific">Picea glauca</name>
    <name type="common">White spruce</name>
    <name type="synonym">Pinus glauca</name>
    <dbReference type="NCBI Taxonomy" id="3330"/>
    <lineage>
        <taxon>Eukaryota</taxon>
        <taxon>Viridiplantae</taxon>
        <taxon>Streptophyta</taxon>
        <taxon>Embryophyta</taxon>
        <taxon>Tracheophyta</taxon>
        <taxon>Spermatophyta</taxon>
        <taxon>Pinopsida</taxon>
        <taxon>Pinidae</taxon>
        <taxon>Conifers I</taxon>
        <taxon>Pinales</taxon>
        <taxon>Pinaceae</taxon>
        <taxon>Picea</taxon>
    </lineage>
</organism>
<name>A0A101M399_PICGL</name>
<keyword evidence="1" id="KW-0812">Transmembrane</keyword>
<geneLocation type="mitochondrion" evidence="2"/>
<proteinExistence type="predicted"/>
<protein>
    <submittedName>
        <fullName evidence="2">Uncharacterized protein</fullName>
    </submittedName>
</protein>
<gene>
    <name evidence="2" type="ORF">ABT39_MTgene3268</name>
</gene>
<accession>A0A101M399</accession>
<evidence type="ECO:0000313" key="2">
    <source>
        <dbReference type="EMBL" id="KUM50040.1"/>
    </source>
</evidence>
<reference evidence="2" key="1">
    <citation type="journal article" date="2015" name="Genome Biol. Evol.">
        <title>Organellar Genomes of White Spruce (Picea glauca): Assembly and Annotation.</title>
        <authorList>
            <person name="Jackman S.D."/>
            <person name="Warren R.L."/>
            <person name="Gibb E.A."/>
            <person name="Vandervalk B.P."/>
            <person name="Mohamadi H."/>
            <person name="Chu J."/>
            <person name="Raymond A."/>
            <person name="Pleasance S."/>
            <person name="Coope R."/>
            <person name="Wildung M.R."/>
            <person name="Ritland C.E."/>
            <person name="Bousquet J."/>
            <person name="Jones S.J."/>
            <person name="Bohlmann J."/>
            <person name="Birol I."/>
        </authorList>
    </citation>
    <scope>NUCLEOTIDE SEQUENCE [LARGE SCALE GENOMIC DNA]</scope>
    <source>
        <tissue evidence="2">Flushing bud</tissue>
    </source>
</reference>
<comment type="caution">
    <text evidence="2">The sequence shown here is derived from an EMBL/GenBank/DDBJ whole genome shotgun (WGS) entry which is preliminary data.</text>
</comment>
<sequence>MLSCLRARSTCVSLICKDKESQCGCPLAFMLPSMPLYMLVMLLRLEKMEPDLHMPLFQLSLP</sequence>
<evidence type="ECO:0000256" key="1">
    <source>
        <dbReference type="SAM" id="Phobius"/>
    </source>
</evidence>
<feature type="transmembrane region" description="Helical" evidence="1">
    <location>
        <begin position="27"/>
        <end position="45"/>
    </location>
</feature>
<keyword evidence="1" id="KW-1133">Transmembrane helix</keyword>
<dbReference type="EMBL" id="LKAM01000002">
    <property type="protein sequence ID" value="KUM50040.1"/>
    <property type="molecule type" value="Genomic_DNA"/>
</dbReference>
<dbReference type="AlphaFoldDB" id="A0A101M399"/>
<keyword evidence="1" id="KW-0472">Membrane</keyword>
<keyword evidence="2" id="KW-0496">Mitochondrion</keyword>